<dbReference type="Proteomes" id="UP000798662">
    <property type="component" value="Chromosome 1"/>
</dbReference>
<proteinExistence type="predicted"/>
<accession>A0ACC3BVF9</accession>
<name>A0ACC3BVF9_PYRYE</name>
<protein>
    <submittedName>
        <fullName evidence="1">Uncharacterized protein</fullName>
    </submittedName>
</protein>
<dbReference type="EMBL" id="CM020618">
    <property type="protein sequence ID" value="KAK1861558.1"/>
    <property type="molecule type" value="Genomic_DNA"/>
</dbReference>
<reference evidence="1" key="1">
    <citation type="submission" date="2019-11" db="EMBL/GenBank/DDBJ databases">
        <title>Nori genome reveals adaptations in red seaweeds to the harsh intertidal environment.</title>
        <authorList>
            <person name="Wang D."/>
            <person name="Mao Y."/>
        </authorList>
    </citation>
    <scope>NUCLEOTIDE SEQUENCE</scope>
    <source>
        <tissue evidence="1">Gametophyte</tissue>
    </source>
</reference>
<keyword evidence="2" id="KW-1185">Reference proteome</keyword>
<evidence type="ECO:0000313" key="2">
    <source>
        <dbReference type="Proteomes" id="UP000798662"/>
    </source>
</evidence>
<evidence type="ECO:0000313" key="1">
    <source>
        <dbReference type="EMBL" id="KAK1861558.1"/>
    </source>
</evidence>
<comment type="caution">
    <text evidence="1">The sequence shown here is derived from an EMBL/GenBank/DDBJ whole genome shotgun (WGS) entry which is preliminary data.</text>
</comment>
<organism evidence="1 2">
    <name type="scientific">Pyropia yezoensis</name>
    <name type="common">Susabi-nori</name>
    <name type="synonym">Porphyra yezoensis</name>
    <dbReference type="NCBI Taxonomy" id="2788"/>
    <lineage>
        <taxon>Eukaryota</taxon>
        <taxon>Rhodophyta</taxon>
        <taxon>Bangiophyceae</taxon>
        <taxon>Bangiales</taxon>
        <taxon>Bangiaceae</taxon>
        <taxon>Pyropia</taxon>
    </lineage>
</organism>
<gene>
    <name evidence="1" type="ORF">I4F81_004142</name>
</gene>
<sequence>MAGAQAQWDSDALKSGGGVGMDVDVRQGRGSRVVMALAVAPVLAAHNSALASGVPCRPSQAAVVSRASFFRAPKRRAGCVRRLSRLPVQARVISPSMSTGVLSGGVGPVPSQEYTPRPVEPAVVAFWSDTSQLLGQLCASIAVAQAALEDGGADLDDWVEPRGVAAYWHAMISRSLQFAERDSTFLVEHCSLNLSAAWCALGVVRLWKAALKEPLRSLMDAIRRAEHCLYSCRPAETKRMAGLQAVYDFVCGLDTSLQDCSAALSNLDAKVLDAVAAHSPVTHKLGSARHLLQTGQQRSPSSLLMPHPKRDASLLIARDAELVETLVALARLSTSRVAWYLASSPGMGKTHFVRDLTLAVADINNDRYAQAAEAANLPRWNEVVSTLKNSRVCVVTFNELCAWSSTDTKFVDWGRHQAEAVLLPVYLRILWCLHCTDGYDFGSFCGLIEEMLASKATTVDAIHREALEALKEQPTIIIVEKLSKVPPLRAVYDRRSPAEGEFGVGEDEVEATQGRRSSSLKLLLIYRHELCTMTRSKSVSVLFTATCPGTMLHDARLLSNDTAIASLDSDVSEVIQELPNARAATASLLVTSMSSSHRRGSPYFVLFAVKVGFLDIRQVAHAFFLPIFSISRVIRMSQQHQSTYKQPARLSADALAWLSGGHGRSAAVLRDRLDRATGDVWSSVVVPAAEDLSHSPTMNKLLNDLFSVAVVVLVAVRNCVLNAELPLASGINLHGVSFKSWDSLLASNVLTDAVVNSRGTYKDPCMPPLFLVTHPNRRHVRQDHHTPRP</sequence>